<comment type="caution">
    <text evidence="8">The sequence shown here is derived from an EMBL/GenBank/DDBJ whole genome shotgun (WGS) entry which is preliminary data.</text>
</comment>
<evidence type="ECO:0000313" key="8">
    <source>
        <dbReference type="EMBL" id="PJF47694.1"/>
    </source>
</evidence>
<feature type="domain" description="Calcineurin-like phosphoesterase" evidence="7">
    <location>
        <begin position="7"/>
        <end position="238"/>
    </location>
</feature>
<accession>A0A2M8QD20</accession>
<evidence type="ECO:0000256" key="2">
    <source>
        <dbReference type="ARBA" id="ARBA00013365"/>
    </source>
</evidence>
<dbReference type="PANTHER" id="PTHR30337:SF0">
    <property type="entry name" value="NUCLEASE SBCCD SUBUNIT D"/>
    <property type="match status" value="1"/>
</dbReference>
<evidence type="ECO:0000256" key="5">
    <source>
        <dbReference type="ARBA" id="ARBA00022839"/>
    </source>
</evidence>
<evidence type="ECO:0000256" key="1">
    <source>
        <dbReference type="ARBA" id="ARBA00010555"/>
    </source>
</evidence>
<keyword evidence="4 6" id="KW-0378">Hydrolase</keyword>
<keyword evidence="6" id="KW-0255">Endonuclease</keyword>
<dbReference type="InterPro" id="IPR004593">
    <property type="entry name" value="SbcD"/>
</dbReference>
<sequence length="416" mass="47254">MNPREPIRILHFADLHIGMENYGRIDPETGLNQRALDFVSRLKEIVDCAIERQADVVIFAGDAFKTRDPNPTYQRAFARQIMRLSRAHVTTVLLVGNHDTPVMEQRASSLDIFATLDVPNVIVGREEKLHRIETARGVVQIATVPWPQRNRLLKYEEYRGMTVEQLDQEMERILGDELQRLAGEVDANFPAILTGHFTVSGAVFGSERNVMLGRDTVVKLSSLHLEAWDYVALGHIHKHQDVNQGKYPGVVYSGSLERIDFGEESEPKGFCWIEAQRGNTRWRFEPMRSVRPFVSIYADATRDGDQPTDAVLREIARREIRDAVVRVRVKLLQHQETMLQLGAIEAALGDAYFIAGISRDVQRDARSRIGIQNPETLSPEALLERYLLSKNTPRDHIDELMRAARELMDANTSPIA</sequence>
<reference evidence="8 9" key="1">
    <citation type="submission" date="2017-11" db="EMBL/GenBank/DDBJ databases">
        <title>Evolution of Phototrophy in the Chloroflexi Phylum Driven by Horizontal Gene Transfer.</title>
        <authorList>
            <person name="Ward L.M."/>
            <person name="Hemp J."/>
            <person name="Shih P.M."/>
            <person name="Mcglynn S.E."/>
            <person name="Fischer W."/>
        </authorList>
    </citation>
    <scope>NUCLEOTIDE SEQUENCE [LARGE SCALE GENOMIC DNA]</scope>
    <source>
        <strain evidence="8">JP3_7</strain>
    </source>
</reference>
<evidence type="ECO:0000259" key="7">
    <source>
        <dbReference type="Pfam" id="PF00149"/>
    </source>
</evidence>
<dbReference type="EMBL" id="PGTN01000038">
    <property type="protein sequence ID" value="PJF47694.1"/>
    <property type="molecule type" value="Genomic_DNA"/>
</dbReference>
<dbReference type="NCBIfam" id="TIGR00619">
    <property type="entry name" value="sbcd"/>
    <property type="match status" value="1"/>
</dbReference>
<gene>
    <name evidence="6" type="primary">sbcD</name>
    <name evidence="8" type="ORF">CUN48_07420</name>
</gene>
<dbReference type="Gene3D" id="3.60.21.10">
    <property type="match status" value="1"/>
</dbReference>
<comment type="subunit">
    <text evidence="6">Heterodimer of SbcC and SbcD.</text>
</comment>
<protein>
    <recommendedName>
        <fullName evidence="2 6">Nuclease SbcCD subunit D</fullName>
    </recommendedName>
</protein>
<dbReference type="PANTHER" id="PTHR30337">
    <property type="entry name" value="COMPONENT OF ATP-DEPENDENT DSDNA EXONUCLEASE"/>
    <property type="match status" value="1"/>
</dbReference>
<dbReference type="InterPro" id="IPR050535">
    <property type="entry name" value="DNA_Repair-Maintenance_Comp"/>
</dbReference>
<evidence type="ECO:0000256" key="3">
    <source>
        <dbReference type="ARBA" id="ARBA00022722"/>
    </source>
</evidence>
<evidence type="ECO:0000256" key="6">
    <source>
        <dbReference type="RuleBase" id="RU363069"/>
    </source>
</evidence>
<evidence type="ECO:0000256" key="4">
    <source>
        <dbReference type="ARBA" id="ARBA00022801"/>
    </source>
</evidence>
<dbReference type="SUPFAM" id="SSF56300">
    <property type="entry name" value="Metallo-dependent phosphatases"/>
    <property type="match status" value="1"/>
</dbReference>
<dbReference type="AlphaFoldDB" id="A0A2M8QD20"/>
<dbReference type="GO" id="GO:0006310">
    <property type="term" value="P:DNA recombination"/>
    <property type="evidence" value="ECO:0007669"/>
    <property type="project" value="UniProtKB-KW"/>
</dbReference>
<name>A0A2M8QD20_9CHLR</name>
<dbReference type="GO" id="GO:0006260">
    <property type="term" value="P:DNA replication"/>
    <property type="evidence" value="ECO:0007669"/>
    <property type="project" value="UniProtKB-KW"/>
</dbReference>
<keyword evidence="5 6" id="KW-0269">Exonuclease</keyword>
<dbReference type="InterPro" id="IPR041796">
    <property type="entry name" value="Mre11_N"/>
</dbReference>
<dbReference type="InterPro" id="IPR029052">
    <property type="entry name" value="Metallo-depent_PP-like"/>
</dbReference>
<dbReference type="InterPro" id="IPR004843">
    <property type="entry name" value="Calcineurin-like_PHP"/>
</dbReference>
<keyword evidence="6" id="KW-0233">DNA recombination</keyword>
<dbReference type="GO" id="GO:0008408">
    <property type="term" value="F:3'-5' exonuclease activity"/>
    <property type="evidence" value="ECO:0007669"/>
    <property type="project" value="InterPro"/>
</dbReference>
<dbReference type="Proteomes" id="UP000230790">
    <property type="component" value="Unassembled WGS sequence"/>
</dbReference>
<proteinExistence type="inferred from homology"/>
<dbReference type="Pfam" id="PF00149">
    <property type="entry name" value="Metallophos"/>
    <property type="match status" value="1"/>
</dbReference>
<keyword evidence="3 6" id="KW-0540">Nuclease</keyword>
<comment type="function">
    <text evidence="6">SbcCD cleaves DNA hairpin structures. These structures can inhibit DNA replication and are intermediates in certain DNA recombination reactions. The complex acts as a 3'-&gt;5' double strand exonuclease that can open hairpins. It also has a 5' single-strand endonuclease activity.</text>
</comment>
<evidence type="ECO:0000313" key="9">
    <source>
        <dbReference type="Proteomes" id="UP000230790"/>
    </source>
</evidence>
<comment type="similarity">
    <text evidence="1 6">Belongs to the SbcD family.</text>
</comment>
<dbReference type="CDD" id="cd00840">
    <property type="entry name" value="MPP_Mre11_N"/>
    <property type="match status" value="1"/>
</dbReference>
<keyword evidence="6" id="KW-0235">DNA replication</keyword>
<dbReference type="GO" id="GO:0004519">
    <property type="term" value="F:endonuclease activity"/>
    <property type="evidence" value="ECO:0007669"/>
    <property type="project" value="UniProtKB-KW"/>
</dbReference>
<organism evidence="8 9">
    <name type="scientific">Candidatus Thermofonsia Clade 3 bacterium</name>
    <dbReference type="NCBI Taxonomy" id="2364212"/>
    <lineage>
        <taxon>Bacteria</taxon>
        <taxon>Bacillati</taxon>
        <taxon>Chloroflexota</taxon>
        <taxon>Candidatus Thermofontia</taxon>
        <taxon>Candidatus Thermofonsia Clade 3</taxon>
    </lineage>
</organism>